<accession>A0A7Y6ETS7</accession>
<dbReference type="EMBL" id="JABMCB010000159">
    <property type="protein sequence ID" value="NUU74876.1"/>
    <property type="molecule type" value="Genomic_DNA"/>
</dbReference>
<feature type="domain" description="ABC transporter" evidence="6">
    <location>
        <begin position="26"/>
        <end position="247"/>
    </location>
</feature>
<keyword evidence="8" id="KW-1185">Reference proteome</keyword>
<dbReference type="Pfam" id="PF14524">
    <property type="entry name" value="Wzt_C"/>
    <property type="match status" value="1"/>
</dbReference>
<proteinExistence type="inferred from homology"/>
<evidence type="ECO:0000256" key="2">
    <source>
        <dbReference type="ARBA" id="ARBA00022448"/>
    </source>
</evidence>
<dbReference type="AlphaFoldDB" id="A0A7Y6ETS7"/>
<dbReference type="PANTHER" id="PTHR46743:SF2">
    <property type="entry name" value="TEICHOIC ACIDS EXPORT ATP-BINDING PROTEIN TAGH"/>
    <property type="match status" value="1"/>
</dbReference>
<dbReference type="InterPro" id="IPR027417">
    <property type="entry name" value="P-loop_NTPase"/>
</dbReference>
<dbReference type="PANTHER" id="PTHR46743">
    <property type="entry name" value="TEICHOIC ACIDS EXPORT ATP-BINDING PROTEIN TAGH"/>
    <property type="match status" value="1"/>
</dbReference>
<dbReference type="InterPro" id="IPR003593">
    <property type="entry name" value="AAA+_ATPase"/>
</dbReference>
<sequence>MMEPIIEIQQLVKMYKLYDKPADRLKEALSITKKKYHHDFSALNGVTFSVEKGDALGILGKNGSGKSTLLKMITGVLSPTSGNIQVNGKIAAILELGAGFNPEYTGRENIYLNGLMMGYSRGEMEPRIAAIIEFADIGTFIDQPVKVYSSGMFARLAFAVSINVDPDILIVDEALAVGDIRFQTKCIDKMKELKSKGTTILFVSHAVEQVKRFCNKAVWIKDGVVEAIGDASEVVDHYEDFMKNYTEDHVEKRNVTLDIQENQSIEELVLPENPDILAYITEAHINKENFRTHERLEVEIDYDVYEPEIPDLLLGVAIYTPNRDYIFGPNTFLEKVSIPTKRGKHRVKYVIPKLPLLGGAYSIDVGIFNNEGIVCLNYRENILSFKIANKYFSEGLVYINHEWDVVK</sequence>
<dbReference type="Proteomes" id="UP000526125">
    <property type="component" value="Unassembled WGS sequence"/>
</dbReference>
<dbReference type="Pfam" id="PF00005">
    <property type="entry name" value="ABC_tran"/>
    <property type="match status" value="1"/>
</dbReference>
<dbReference type="CDD" id="cd10147">
    <property type="entry name" value="Wzt_C-like"/>
    <property type="match status" value="1"/>
</dbReference>
<dbReference type="GO" id="GO:0016020">
    <property type="term" value="C:membrane"/>
    <property type="evidence" value="ECO:0007669"/>
    <property type="project" value="InterPro"/>
</dbReference>
<comment type="similarity">
    <text evidence="1">Belongs to the ABC transporter superfamily.</text>
</comment>
<dbReference type="RefSeq" id="WP_175394736.1">
    <property type="nucleotide sequence ID" value="NZ_JABMCB010000159.1"/>
</dbReference>
<dbReference type="GO" id="GO:0140359">
    <property type="term" value="F:ABC-type transporter activity"/>
    <property type="evidence" value="ECO:0007669"/>
    <property type="project" value="InterPro"/>
</dbReference>
<keyword evidence="4 7" id="KW-0067">ATP-binding</keyword>
<reference evidence="7 8" key="1">
    <citation type="submission" date="2020-05" db="EMBL/GenBank/DDBJ databases">
        <title>Genome Sequencing of Type Strains.</title>
        <authorList>
            <person name="Lemaire J.F."/>
            <person name="Inderbitzin P."/>
            <person name="Gregorio O.A."/>
            <person name="Collins S.B."/>
            <person name="Wespe N."/>
            <person name="Knight-Connoni V."/>
        </authorList>
    </citation>
    <scope>NUCLEOTIDE SEQUENCE [LARGE SCALE GENOMIC DNA]</scope>
    <source>
        <strain evidence="7 8">LMG 21957</strain>
    </source>
</reference>
<dbReference type="SUPFAM" id="SSF52540">
    <property type="entry name" value="P-loop containing nucleoside triphosphate hydrolases"/>
    <property type="match status" value="1"/>
</dbReference>
<evidence type="ECO:0000259" key="6">
    <source>
        <dbReference type="PROSITE" id="PS50893"/>
    </source>
</evidence>
<comment type="caution">
    <text evidence="7">The sequence shown here is derived from an EMBL/GenBank/DDBJ whole genome shotgun (WGS) entry which is preliminary data.</text>
</comment>
<evidence type="ECO:0000256" key="1">
    <source>
        <dbReference type="ARBA" id="ARBA00005417"/>
    </source>
</evidence>
<organism evidence="7 8">
    <name type="scientific">Paenibacillus xylanilyticus</name>
    <dbReference type="NCBI Taxonomy" id="248903"/>
    <lineage>
        <taxon>Bacteria</taxon>
        <taxon>Bacillati</taxon>
        <taxon>Bacillota</taxon>
        <taxon>Bacilli</taxon>
        <taxon>Bacillales</taxon>
        <taxon>Paenibacillaceae</taxon>
        <taxon>Paenibacillus</taxon>
    </lineage>
</organism>
<name>A0A7Y6ETS7_9BACL</name>
<dbReference type="Gene3D" id="2.70.50.60">
    <property type="entry name" value="abc- transporter (atp binding component) like domain"/>
    <property type="match status" value="1"/>
</dbReference>
<evidence type="ECO:0000256" key="3">
    <source>
        <dbReference type="ARBA" id="ARBA00022741"/>
    </source>
</evidence>
<dbReference type="InterPro" id="IPR015860">
    <property type="entry name" value="ABC_transpr_TagH-like"/>
</dbReference>
<evidence type="ECO:0000313" key="8">
    <source>
        <dbReference type="Proteomes" id="UP000526125"/>
    </source>
</evidence>
<dbReference type="GO" id="GO:0016887">
    <property type="term" value="F:ATP hydrolysis activity"/>
    <property type="evidence" value="ECO:0007669"/>
    <property type="project" value="InterPro"/>
</dbReference>
<dbReference type="SMART" id="SM00382">
    <property type="entry name" value="AAA"/>
    <property type="match status" value="1"/>
</dbReference>
<dbReference type="PROSITE" id="PS00211">
    <property type="entry name" value="ABC_TRANSPORTER_1"/>
    <property type="match status" value="1"/>
</dbReference>
<dbReference type="InterPro" id="IPR003439">
    <property type="entry name" value="ABC_transporter-like_ATP-bd"/>
</dbReference>
<dbReference type="CDD" id="cd03220">
    <property type="entry name" value="ABC_KpsT_Wzt"/>
    <property type="match status" value="1"/>
</dbReference>
<evidence type="ECO:0000256" key="5">
    <source>
        <dbReference type="ARBA" id="ARBA00022967"/>
    </source>
</evidence>
<dbReference type="InterPro" id="IPR029439">
    <property type="entry name" value="Wzt_C"/>
</dbReference>
<dbReference type="GO" id="GO:0005524">
    <property type="term" value="F:ATP binding"/>
    <property type="evidence" value="ECO:0007669"/>
    <property type="project" value="UniProtKB-KW"/>
</dbReference>
<dbReference type="InterPro" id="IPR050683">
    <property type="entry name" value="Bact_Polysacc_Export_ATP-bd"/>
</dbReference>
<dbReference type="PROSITE" id="PS50893">
    <property type="entry name" value="ABC_TRANSPORTER_2"/>
    <property type="match status" value="1"/>
</dbReference>
<gene>
    <name evidence="7" type="ORF">HP552_06410</name>
</gene>
<evidence type="ECO:0000256" key="4">
    <source>
        <dbReference type="ARBA" id="ARBA00022840"/>
    </source>
</evidence>
<keyword evidence="3" id="KW-0547">Nucleotide-binding</keyword>
<dbReference type="InterPro" id="IPR017871">
    <property type="entry name" value="ABC_transporter-like_CS"/>
</dbReference>
<dbReference type="Gene3D" id="3.40.50.300">
    <property type="entry name" value="P-loop containing nucleotide triphosphate hydrolases"/>
    <property type="match status" value="1"/>
</dbReference>
<protein>
    <submittedName>
        <fullName evidence="7">ABC transporter ATP-binding protein</fullName>
    </submittedName>
</protein>
<keyword evidence="2" id="KW-0813">Transport</keyword>
<evidence type="ECO:0000313" key="7">
    <source>
        <dbReference type="EMBL" id="NUU74876.1"/>
    </source>
</evidence>
<keyword evidence="5" id="KW-1278">Translocase</keyword>